<evidence type="ECO:0000313" key="3">
    <source>
        <dbReference type="EMBL" id="XDS49300.1"/>
    </source>
</evidence>
<dbReference type="AlphaFoldDB" id="A0AB39UA32"/>
<evidence type="ECO:0000313" key="4">
    <source>
        <dbReference type="EMBL" id="XDS50522.1"/>
    </source>
</evidence>
<proteinExistence type="predicted"/>
<dbReference type="EMBL" id="CP129682">
    <property type="protein sequence ID" value="XDS49300.1"/>
    <property type="molecule type" value="Genomic_DNA"/>
</dbReference>
<dbReference type="InterPro" id="IPR018647">
    <property type="entry name" value="SLFN_3-like_DNA/RNA_helicase"/>
</dbReference>
<accession>A0AB39UA32</accession>
<reference evidence="2" key="1">
    <citation type="submission" date="2023-07" db="EMBL/GenBank/DDBJ databases">
        <title>Bifidobacterium aquikefiriaerophilum sp. nov. and Bifidobacterium eccum sp. nov., isolated from water kefir.</title>
        <authorList>
            <person name="Breselge S."/>
            <person name="Bellassi P."/>
            <person name="Barcenilla C."/>
            <person name="Alvarez-Ordonez A."/>
            <person name="Morelli L."/>
            <person name="Cotter P.D."/>
        </authorList>
    </citation>
    <scope>NUCLEOTIDE SEQUENCE</scope>
    <source>
        <strain evidence="4">WK012_4_13</strain>
        <strain evidence="3">WK013_4_14</strain>
        <strain evidence="2">WK048_4_13</strain>
    </source>
</reference>
<dbReference type="EMBL" id="CP129675">
    <property type="protein sequence ID" value="XDS45918.1"/>
    <property type="molecule type" value="Genomic_DNA"/>
</dbReference>
<dbReference type="EMBL" id="CP129683">
    <property type="protein sequence ID" value="XDS50522.1"/>
    <property type="molecule type" value="Genomic_DNA"/>
</dbReference>
<dbReference type="RefSeq" id="WP_369341486.1">
    <property type="nucleotide sequence ID" value="NZ_CP129675.1"/>
</dbReference>
<protein>
    <submittedName>
        <fullName evidence="2">DUF2075 domain-containing protein</fullName>
    </submittedName>
</protein>
<dbReference type="KEGG" id="bfk:QN062_09085"/>
<evidence type="ECO:0000259" key="1">
    <source>
        <dbReference type="Pfam" id="PF09848"/>
    </source>
</evidence>
<evidence type="ECO:0000313" key="2">
    <source>
        <dbReference type="EMBL" id="XDS45918.1"/>
    </source>
</evidence>
<gene>
    <name evidence="4" type="ORF">QN062_09085</name>
    <name evidence="3" type="ORF">QN216_03280</name>
    <name evidence="2" type="ORF">QN217_07165</name>
</gene>
<sequence>MELDRGEEQRFTFDTGLFNPYEEQDAYPYFGFVDSIKNLFDYTDCMRNLHPHAVNRVIAGYVRKWASSKDPHAYDWQEQNGDVLDQWKWNDHAENWVRPHASSWEKEKKLVSQHDEEIGSIHAIQGEDFNYVGAIIGRDLEVGPDGHLRGNKDNYMDRKGTPSKQEFNEAEFTEYIKHIYFTILMRGIDGVRVYFEDPKVEEFFRVRLGCRARNS</sequence>
<dbReference type="Pfam" id="PF09848">
    <property type="entry name" value="SLFN-g3_helicase"/>
    <property type="match status" value="1"/>
</dbReference>
<organism evidence="2">
    <name type="scientific">Bifidobacterium fermentum</name>
    <dbReference type="NCBI Taxonomy" id="3059035"/>
    <lineage>
        <taxon>Bacteria</taxon>
        <taxon>Bacillati</taxon>
        <taxon>Actinomycetota</taxon>
        <taxon>Actinomycetes</taxon>
        <taxon>Bifidobacteriales</taxon>
        <taxon>Bifidobacteriaceae</taxon>
        <taxon>Bifidobacterium</taxon>
    </lineage>
</organism>
<feature type="domain" description="Schlafen group 3-like DNA/RNA helicase" evidence="1">
    <location>
        <begin position="30"/>
        <end position="197"/>
    </location>
</feature>
<name>A0AB39UA32_9BIFI</name>